<name>A0A1I5ASF9_9GAMM</name>
<dbReference type="SUPFAM" id="SSF53474">
    <property type="entry name" value="alpha/beta-Hydrolases"/>
    <property type="match status" value="1"/>
</dbReference>
<gene>
    <name evidence="2" type="ORF">SAMN05216289_14213</name>
</gene>
<keyword evidence="3" id="KW-1185">Reference proteome</keyword>
<proteinExistence type="predicted"/>
<dbReference type="EMBL" id="FOVF01000042">
    <property type="protein sequence ID" value="SFN65391.1"/>
    <property type="molecule type" value="Genomic_DNA"/>
</dbReference>
<dbReference type="AlphaFoldDB" id="A0A1I5ASF9"/>
<accession>A0A1I5ASF9</accession>
<keyword evidence="2" id="KW-0378">Hydrolase</keyword>
<protein>
    <submittedName>
        <fullName evidence="2">Carboxypeptidase C (Cathepsin A)</fullName>
    </submittedName>
</protein>
<evidence type="ECO:0000313" key="2">
    <source>
        <dbReference type="EMBL" id="SFN65391.1"/>
    </source>
</evidence>
<keyword evidence="1" id="KW-0732">Signal</keyword>
<reference evidence="2 3" key="1">
    <citation type="submission" date="2016-10" db="EMBL/GenBank/DDBJ databases">
        <authorList>
            <person name="de Groot N.N."/>
        </authorList>
    </citation>
    <scope>NUCLEOTIDE SEQUENCE [LARGE SCALE GENOMIC DNA]</scope>
    <source>
        <strain evidence="2 3">CGMCC 1.7659</strain>
    </source>
</reference>
<dbReference type="Gene3D" id="3.40.50.1820">
    <property type="entry name" value="alpha/beta hydrolase"/>
    <property type="match status" value="1"/>
</dbReference>
<dbReference type="InterPro" id="IPR001563">
    <property type="entry name" value="Peptidase_S10"/>
</dbReference>
<evidence type="ECO:0000313" key="3">
    <source>
        <dbReference type="Proteomes" id="UP000198575"/>
    </source>
</evidence>
<evidence type="ECO:0000256" key="1">
    <source>
        <dbReference type="SAM" id="SignalP"/>
    </source>
</evidence>
<organism evidence="2 3">
    <name type="scientific">Dokdonella immobilis</name>
    <dbReference type="NCBI Taxonomy" id="578942"/>
    <lineage>
        <taxon>Bacteria</taxon>
        <taxon>Pseudomonadati</taxon>
        <taxon>Pseudomonadota</taxon>
        <taxon>Gammaproteobacteria</taxon>
        <taxon>Lysobacterales</taxon>
        <taxon>Rhodanobacteraceae</taxon>
        <taxon>Dokdonella</taxon>
    </lineage>
</organism>
<dbReference type="InterPro" id="IPR029058">
    <property type="entry name" value="AB_hydrolase_fold"/>
</dbReference>
<dbReference type="STRING" id="578942.SAMN05216289_14213"/>
<dbReference type="Proteomes" id="UP000198575">
    <property type="component" value="Unassembled WGS sequence"/>
</dbReference>
<keyword evidence="2" id="KW-0645">Protease</keyword>
<sequence>MIHRLASAFGACLFALLIAHDALGADTAKKPEAPESKAENTIPEGKVFVTHHKGRVGAAAISYTATAGTMQMKNDKDEPVALFGFTAYARDGVDPRTRPIVFAYNGGPGSASAWLHMGILGPKRTVIDDLAYNTRGPFRIVENEYSILDVADLVMIDPIGTGFSRTIGKGEGKDFWGVDQDVTSVSNFIVQYLSEYGRWSSPKFILGESYGGMRTGGVSFALLTRHNVALNGVILVSPYMDVAAGFAGLRVDEPYVNFLPTFASTAWYQHALKDRPEQLQPFLREVEAFSEDVYAPVLFKGTRATAAERQAVLTGLERYTGISAAYWDKANLRLDEGRFLQELMRNKGKVIGRVDSRYVGDTVDPLSESMRYDPYSAAIAPAIVATFNDYYREDLKVESDREYILSGDLWMHWDDSHAQPDLQGFKSPFANTAVDLAQALTMNPKMQVLIQQGYFDLAVPYRTIQYVVEHLDVAPELRANVHFEYYDAGHMMYVHPPSMKKFKDTTSDFIHSNVN</sequence>
<dbReference type="GO" id="GO:0004185">
    <property type="term" value="F:serine-type carboxypeptidase activity"/>
    <property type="evidence" value="ECO:0007669"/>
    <property type="project" value="InterPro"/>
</dbReference>
<dbReference type="GO" id="GO:0006508">
    <property type="term" value="P:proteolysis"/>
    <property type="evidence" value="ECO:0007669"/>
    <property type="project" value="InterPro"/>
</dbReference>
<dbReference type="RefSeq" id="WP_175498192.1">
    <property type="nucleotide sequence ID" value="NZ_FOVF01000042.1"/>
</dbReference>
<feature type="chain" id="PRO_5011476318" evidence="1">
    <location>
        <begin position="25"/>
        <end position="515"/>
    </location>
</feature>
<dbReference type="Pfam" id="PF00450">
    <property type="entry name" value="Peptidase_S10"/>
    <property type="match status" value="1"/>
</dbReference>
<feature type="signal peptide" evidence="1">
    <location>
        <begin position="1"/>
        <end position="24"/>
    </location>
</feature>
<keyword evidence="2" id="KW-0121">Carboxypeptidase</keyword>